<feature type="region of interest" description="Disordered" evidence="7">
    <location>
        <begin position="296"/>
        <end position="315"/>
    </location>
</feature>
<protein>
    <recommendedName>
        <fullName evidence="3">RecQ-mediated genome instability protein 1</fullName>
    </recommendedName>
</protein>
<evidence type="ECO:0000256" key="4">
    <source>
        <dbReference type="ARBA" id="ARBA00022705"/>
    </source>
</evidence>
<comment type="function">
    <text evidence="6">Essential component of the RMI complex, a complex that plays an important role in the processing of homologous recombination intermediates to limit DNA crossover formation in cells. Promotes TOP3A binding to double Holliday junctions (DHJ) and hence stimulates TOP3A-mediated dissolution. Required for BLM phosphorylation during mitosis. Within the BLM complex, required for BLM and TOP3A stability.</text>
</comment>
<dbReference type="InterPro" id="IPR013894">
    <property type="entry name" value="RMI1_OB"/>
</dbReference>
<comment type="subcellular location">
    <subcellularLocation>
        <location evidence="1">Nucleus</location>
    </subcellularLocation>
</comment>
<feature type="compositionally biased region" description="Polar residues" evidence="7">
    <location>
        <begin position="229"/>
        <end position="238"/>
    </location>
</feature>
<evidence type="ECO:0000259" key="8">
    <source>
        <dbReference type="Pfam" id="PF08585"/>
    </source>
</evidence>
<sequence>MSPETPSVVRSTQTWLQSSRHVQVPFAWLEACVEWIQGEAGGAHHLSQQQINQQVLDQWLLTDLRDLDYPVLPEGLALAQKTQLNGTFCVQVDSLLDISQPAYGQLQKWRGTDCTNDEVSAVTQTTQRPWEARPTRMLLLQITDGVQSLEAMEYQSIPALSATLRPGAKLQLQGKMVCRLGVVLLGPSNVKILGGEVEDLVERNTQGRVLCRTLGLPEVEQQHEGEGTEASTQPGQDNQEVERLEVDDAELLASLEEHSEAEVLQVQPRRDSGYGTMQEISALSSFLGNLVSSRSQTATPFNSDLTQSNRSGSVRINHNDDEQQHSEIVEFFHSDVMDQSSQDDNMASDEFPDEDFDDIPLDELDGVILQESGTVASGRRSTLQNNRIAGNQSNVERATKPQPTQFEAHISHGSGTFEGSVPSRSTTLKRDHKGFSREASVTSKPFFSSTVLEPPKELEFGNNDENNFMDENMDCLFQEVEDNPAETEKSEGLAQISAEEQSRRDRESITNCSLSRISPKTLTGTSQGKTHNLNARESDADLATLTLTSAPFTYICLLEKLMSTPQSHPIVIHIKAFIVTLLGKLRSSNGVWSVSASISDGTGYLDVELSNEVLTGLLGFSVAEKTALKRDLARRGELDSGMRRCQEELVDMCCIMTVVVKPGDGRAVVAKAQPVSERILWELEQRVGESKCS</sequence>
<organism evidence="11 12">
    <name type="scientific">Characodon lateralis</name>
    <dbReference type="NCBI Taxonomy" id="208331"/>
    <lineage>
        <taxon>Eukaryota</taxon>
        <taxon>Metazoa</taxon>
        <taxon>Chordata</taxon>
        <taxon>Craniata</taxon>
        <taxon>Vertebrata</taxon>
        <taxon>Euteleostomi</taxon>
        <taxon>Actinopterygii</taxon>
        <taxon>Neopterygii</taxon>
        <taxon>Teleostei</taxon>
        <taxon>Neoteleostei</taxon>
        <taxon>Acanthomorphata</taxon>
        <taxon>Ovalentaria</taxon>
        <taxon>Atherinomorphae</taxon>
        <taxon>Cyprinodontiformes</taxon>
        <taxon>Goodeidae</taxon>
        <taxon>Characodon</taxon>
    </lineage>
</organism>
<dbReference type="InterPro" id="IPR049363">
    <property type="entry name" value="RMI1_N"/>
</dbReference>
<gene>
    <name evidence="11" type="ORF">CHARACLAT_006431</name>
</gene>
<accession>A0ABU7ERD8</accession>
<feature type="domain" description="RMI1 N-terminal" evidence="10">
    <location>
        <begin position="17"/>
        <end position="66"/>
    </location>
</feature>
<dbReference type="Proteomes" id="UP001352852">
    <property type="component" value="Unassembled WGS sequence"/>
</dbReference>
<reference evidence="11 12" key="1">
    <citation type="submission" date="2021-06" db="EMBL/GenBank/DDBJ databases">
        <authorList>
            <person name="Palmer J.M."/>
        </authorList>
    </citation>
    <scope>NUCLEOTIDE SEQUENCE [LARGE SCALE GENOMIC DNA]</scope>
    <source>
        <strain evidence="11 12">CL_MEX2019</strain>
        <tissue evidence="11">Muscle</tissue>
    </source>
</reference>
<dbReference type="InterPro" id="IPR032199">
    <property type="entry name" value="RMI1_C"/>
</dbReference>
<dbReference type="Gene3D" id="2.40.50.770">
    <property type="entry name" value="RecQ-mediated genome instability protein Rmi1, C-terminal domain"/>
    <property type="match status" value="1"/>
</dbReference>
<evidence type="ECO:0000256" key="3">
    <source>
        <dbReference type="ARBA" id="ARBA00018987"/>
    </source>
</evidence>
<keyword evidence="12" id="KW-1185">Reference proteome</keyword>
<dbReference type="PANTHER" id="PTHR14790">
    <property type="entry name" value="RECQ-MEDIATED GENOME INSTABILITY PROTEIN 1 RMI1"/>
    <property type="match status" value="1"/>
</dbReference>
<feature type="domain" description="RecQ mediated genome instability protein 1 OB-fold" evidence="8">
    <location>
        <begin position="72"/>
        <end position="208"/>
    </location>
</feature>
<evidence type="ECO:0000256" key="6">
    <source>
        <dbReference type="ARBA" id="ARBA00024977"/>
    </source>
</evidence>
<feature type="region of interest" description="Disordered" evidence="7">
    <location>
        <begin position="483"/>
        <end position="510"/>
    </location>
</feature>
<dbReference type="InterPro" id="IPR042470">
    <property type="entry name" value="RMI1_N_C_sf"/>
</dbReference>
<name>A0ABU7ERD8_9TELE</name>
<dbReference type="SMART" id="SM01161">
    <property type="entry name" value="DUF1767"/>
    <property type="match status" value="1"/>
</dbReference>
<evidence type="ECO:0000256" key="5">
    <source>
        <dbReference type="ARBA" id="ARBA00023242"/>
    </source>
</evidence>
<dbReference type="EMBL" id="JAHUTJ010065909">
    <property type="protein sequence ID" value="MED6289776.1"/>
    <property type="molecule type" value="Genomic_DNA"/>
</dbReference>
<evidence type="ECO:0000259" key="10">
    <source>
        <dbReference type="Pfam" id="PF21000"/>
    </source>
</evidence>
<dbReference type="PANTHER" id="PTHR14790:SF15">
    <property type="entry name" value="RECQ-MEDIATED GENOME INSTABILITY PROTEIN 1"/>
    <property type="match status" value="1"/>
</dbReference>
<evidence type="ECO:0000256" key="2">
    <source>
        <dbReference type="ARBA" id="ARBA00006395"/>
    </source>
</evidence>
<evidence type="ECO:0000256" key="1">
    <source>
        <dbReference type="ARBA" id="ARBA00004123"/>
    </source>
</evidence>
<comment type="similarity">
    <text evidence="2">Belongs to the RMI1 family.</text>
</comment>
<evidence type="ECO:0000259" key="9">
    <source>
        <dbReference type="Pfam" id="PF16099"/>
    </source>
</evidence>
<comment type="caution">
    <text evidence="11">The sequence shown here is derived from an EMBL/GenBank/DDBJ whole genome shotgun (WGS) entry which is preliminary data.</text>
</comment>
<dbReference type="Gene3D" id="2.40.50.510">
    <property type="match status" value="1"/>
</dbReference>
<evidence type="ECO:0000313" key="11">
    <source>
        <dbReference type="EMBL" id="MED6289776.1"/>
    </source>
</evidence>
<dbReference type="Gene3D" id="1.10.8.1020">
    <property type="entry name" value="RecQ-mediated genome instability protein 1, N-terminal domain"/>
    <property type="match status" value="1"/>
</dbReference>
<dbReference type="Pfam" id="PF16099">
    <property type="entry name" value="RMI1_C"/>
    <property type="match status" value="1"/>
</dbReference>
<keyword evidence="4" id="KW-0235">DNA replication</keyword>
<dbReference type="Pfam" id="PF21000">
    <property type="entry name" value="RMI1_N_N"/>
    <property type="match status" value="1"/>
</dbReference>
<proteinExistence type="inferred from homology"/>
<evidence type="ECO:0000256" key="7">
    <source>
        <dbReference type="SAM" id="MobiDB-lite"/>
    </source>
</evidence>
<feature type="region of interest" description="Disordered" evidence="7">
    <location>
        <begin position="221"/>
        <end position="240"/>
    </location>
</feature>
<dbReference type="InterPro" id="IPR044881">
    <property type="entry name" value="RMI1_N_N_sf"/>
</dbReference>
<keyword evidence="5" id="KW-0539">Nucleus</keyword>
<evidence type="ECO:0000313" key="12">
    <source>
        <dbReference type="Proteomes" id="UP001352852"/>
    </source>
</evidence>
<feature type="region of interest" description="Disordered" evidence="7">
    <location>
        <begin position="410"/>
        <end position="440"/>
    </location>
</feature>
<feature type="domain" description="RecQ-mediated genome instability protein 1 C-terminal OB-fold" evidence="9">
    <location>
        <begin position="550"/>
        <end position="687"/>
    </location>
</feature>
<dbReference type="Pfam" id="PF08585">
    <property type="entry name" value="RMI1_N_C"/>
    <property type="match status" value="1"/>
</dbReference>